<dbReference type="EMBL" id="JBHRYO010000001">
    <property type="protein sequence ID" value="MFC3754823.1"/>
    <property type="molecule type" value="Genomic_DNA"/>
</dbReference>
<comment type="caution">
    <text evidence="1">The sequence shown here is derived from an EMBL/GenBank/DDBJ whole genome shotgun (WGS) entry which is preliminary data.</text>
</comment>
<dbReference type="Proteomes" id="UP001595735">
    <property type="component" value="Unassembled WGS sequence"/>
</dbReference>
<gene>
    <name evidence="1" type="ORF">ACFONJ_02380</name>
</gene>
<organism evidence="1 2">
    <name type="scientific">Chryseobacterium tructae</name>
    <dbReference type="NCBI Taxonomy" id="1037380"/>
    <lineage>
        <taxon>Bacteria</taxon>
        <taxon>Pseudomonadati</taxon>
        <taxon>Bacteroidota</taxon>
        <taxon>Flavobacteriia</taxon>
        <taxon>Flavobacteriales</taxon>
        <taxon>Weeksellaceae</taxon>
        <taxon>Chryseobacterium group</taxon>
        <taxon>Chryseobacterium</taxon>
    </lineage>
</organism>
<protein>
    <submittedName>
        <fullName evidence="1">Uncharacterized protein</fullName>
    </submittedName>
</protein>
<name>A0ABV7XSQ5_9FLAO</name>
<proteinExistence type="predicted"/>
<reference evidence="2" key="1">
    <citation type="journal article" date="2019" name="Int. J. Syst. Evol. Microbiol.">
        <title>The Global Catalogue of Microorganisms (GCM) 10K type strain sequencing project: providing services to taxonomists for standard genome sequencing and annotation.</title>
        <authorList>
            <consortium name="The Broad Institute Genomics Platform"/>
            <consortium name="The Broad Institute Genome Sequencing Center for Infectious Disease"/>
            <person name="Wu L."/>
            <person name="Ma J."/>
        </authorList>
    </citation>
    <scope>NUCLEOTIDE SEQUENCE [LARGE SCALE GENOMIC DNA]</scope>
    <source>
        <strain evidence="2">CECT 7798</strain>
    </source>
</reference>
<sequence>MTNRNNEMIKLNELEAGRGKLEVTIVLLNSWKLSYHSVLQSKTS</sequence>
<keyword evidence="2" id="KW-1185">Reference proteome</keyword>
<evidence type="ECO:0000313" key="2">
    <source>
        <dbReference type="Proteomes" id="UP001595735"/>
    </source>
</evidence>
<dbReference type="RefSeq" id="WP_290302072.1">
    <property type="nucleotide sequence ID" value="NZ_JAUFQR010000003.1"/>
</dbReference>
<accession>A0ABV7XSQ5</accession>
<evidence type="ECO:0000313" key="1">
    <source>
        <dbReference type="EMBL" id="MFC3754823.1"/>
    </source>
</evidence>